<reference evidence="2 3" key="1">
    <citation type="submission" date="2023-05" db="EMBL/GenBank/DDBJ databases">
        <title>B98-5 Cell Line De Novo Hybrid Assembly: An Optical Mapping Approach.</title>
        <authorList>
            <person name="Kananen K."/>
            <person name="Auerbach J.A."/>
            <person name="Kautto E."/>
            <person name="Blachly J.S."/>
        </authorList>
    </citation>
    <scope>NUCLEOTIDE SEQUENCE [LARGE SCALE GENOMIC DNA]</scope>
    <source>
        <strain evidence="2">B95-8</strain>
        <tissue evidence="2">Cell line</tissue>
    </source>
</reference>
<dbReference type="EMBL" id="JASSZA010000007">
    <property type="protein sequence ID" value="KAK2106721.1"/>
    <property type="molecule type" value="Genomic_DNA"/>
</dbReference>
<organism evidence="2 3">
    <name type="scientific">Saguinus oedipus</name>
    <name type="common">Cotton-top tamarin</name>
    <name type="synonym">Oedipomidas oedipus</name>
    <dbReference type="NCBI Taxonomy" id="9490"/>
    <lineage>
        <taxon>Eukaryota</taxon>
        <taxon>Metazoa</taxon>
        <taxon>Chordata</taxon>
        <taxon>Craniata</taxon>
        <taxon>Vertebrata</taxon>
        <taxon>Euteleostomi</taxon>
        <taxon>Mammalia</taxon>
        <taxon>Eutheria</taxon>
        <taxon>Euarchontoglires</taxon>
        <taxon>Primates</taxon>
        <taxon>Haplorrhini</taxon>
        <taxon>Platyrrhini</taxon>
        <taxon>Cebidae</taxon>
        <taxon>Callitrichinae</taxon>
        <taxon>Saguinus</taxon>
    </lineage>
</organism>
<keyword evidence="3" id="KW-1185">Reference proteome</keyword>
<feature type="region of interest" description="Disordered" evidence="1">
    <location>
        <begin position="113"/>
        <end position="187"/>
    </location>
</feature>
<dbReference type="InterPro" id="IPR043220">
    <property type="entry name" value="POM121-like_prot_1"/>
</dbReference>
<protein>
    <submittedName>
        <fullName evidence="2">Uncharacterized protein</fullName>
    </submittedName>
</protein>
<feature type="compositionally biased region" description="Basic and acidic residues" evidence="1">
    <location>
        <begin position="63"/>
        <end position="74"/>
    </location>
</feature>
<name>A0ABQ9VBH5_SAGOE</name>
<sequence>MSRALMESGAGMPEQDRNPRVQEKPDDQKRGPEGTRDARSAFRPLRDSGGLSPFIPRPGPLQRDYHTQRSEIPSDKTSQPSGMSCCVKFHLQLLQLHGRLPVAKEEEGARLIPLPAPLTSSKTVSEVSPQAVSQSQAQCEKAADSAPGEKPAPRSGSPTSQASSLHRRKFPLLPPRRGEPLMLPPPL</sequence>
<dbReference type="PANTHER" id="PTHR15566">
    <property type="entry name" value="POM121-LIKE"/>
    <property type="match status" value="1"/>
</dbReference>
<accession>A0ABQ9VBH5</accession>
<proteinExistence type="predicted"/>
<gene>
    <name evidence="2" type="ORF">P7K49_016235</name>
</gene>
<evidence type="ECO:0000256" key="1">
    <source>
        <dbReference type="SAM" id="MobiDB-lite"/>
    </source>
</evidence>
<dbReference type="Pfam" id="PF15229">
    <property type="entry name" value="POM121"/>
    <property type="match status" value="2"/>
</dbReference>
<dbReference type="PANTHER" id="PTHR15566:SF4">
    <property type="entry name" value="POM121-LIKE PROTEIN 1-RELATED"/>
    <property type="match status" value="1"/>
</dbReference>
<feature type="compositionally biased region" description="Basic and acidic residues" evidence="1">
    <location>
        <begin position="14"/>
        <end position="46"/>
    </location>
</feature>
<evidence type="ECO:0000313" key="3">
    <source>
        <dbReference type="Proteomes" id="UP001266305"/>
    </source>
</evidence>
<feature type="compositionally biased region" description="Low complexity" evidence="1">
    <location>
        <begin position="124"/>
        <end position="138"/>
    </location>
</feature>
<dbReference type="Proteomes" id="UP001266305">
    <property type="component" value="Unassembled WGS sequence"/>
</dbReference>
<feature type="region of interest" description="Disordered" evidence="1">
    <location>
        <begin position="1"/>
        <end position="83"/>
    </location>
</feature>
<comment type="caution">
    <text evidence="2">The sequence shown here is derived from an EMBL/GenBank/DDBJ whole genome shotgun (WGS) entry which is preliminary data.</text>
</comment>
<evidence type="ECO:0000313" key="2">
    <source>
        <dbReference type="EMBL" id="KAK2106721.1"/>
    </source>
</evidence>